<name>A0A165EEJ5_EXIGL</name>
<evidence type="ECO:0000313" key="3">
    <source>
        <dbReference type="Proteomes" id="UP000077266"/>
    </source>
</evidence>
<dbReference type="AlphaFoldDB" id="A0A165EEJ5"/>
<feature type="domain" description="DUF6589" evidence="1">
    <location>
        <begin position="59"/>
        <end position="265"/>
    </location>
</feature>
<gene>
    <name evidence="2" type="ORF">EXIGLDRAFT_621471</name>
</gene>
<dbReference type="OrthoDB" id="3266963at2759"/>
<dbReference type="InterPro" id="IPR046496">
    <property type="entry name" value="DUF6589"/>
</dbReference>
<organism evidence="2 3">
    <name type="scientific">Exidia glandulosa HHB12029</name>
    <dbReference type="NCBI Taxonomy" id="1314781"/>
    <lineage>
        <taxon>Eukaryota</taxon>
        <taxon>Fungi</taxon>
        <taxon>Dikarya</taxon>
        <taxon>Basidiomycota</taxon>
        <taxon>Agaricomycotina</taxon>
        <taxon>Agaricomycetes</taxon>
        <taxon>Auriculariales</taxon>
        <taxon>Exidiaceae</taxon>
        <taxon>Exidia</taxon>
    </lineage>
</organism>
<proteinExistence type="predicted"/>
<dbReference type="InParanoid" id="A0A165EEJ5"/>
<keyword evidence="3" id="KW-1185">Reference proteome</keyword>
<evidence type="ECO:0000259" key="1">
    <source>
        <dbReference type="Pfam" id="PF20231"/>
    </source>
</evidence>
<accession>A0A165EEJ5</accession>
<protein>
    <recommendedName>
        <fullName evidence="1">DUF6589 domain-containing protein</fullName>
    </recommendedName>
</protein>
<dbReference type="STRING" id="1314781.A0A165EEJ5"/>
<reference evidence="2 3" key="1">
    <citation type="journal article" date="2016" name="Mol. Biol. Evol.">
        <title>Comparative Genomics of Early-Diverging Mushroom-Forming Fungi Provides Insights into the Origins of Lignocellulose Decay Capabilities.</title>
        <authorList>
            <person name="Nagy L.G."/>
            <person name="Riley R."/>
            <person name="Tritt A."/>
            <person name="Adam C."/>
            <person name="Daum C."/>
            <person name="Floudas D."/>
            <person name="Sun H."/>
            <person name="Yadav J.S."/>
            <person name="Pangilinan J."/>
            <person name="Larsson K.H."/>
            <person name="Matsuura K."/>
            <person name="Barry K."/>
            <person name="Labutti K."/>
            <person name="Kuo R."/>
            <person name="Ohm R.A."/>
            <person name="Bhattacharya S.S."/>
            <person name="Shirouzu T."/>
            <person name="Yoshinaga Y."/>
            <person name="Martin F.M."/>
            <person name="Grigoriev I.V."/>
            <person name="Hibbett D.S."/>
        </authorList>
    </citation>
    <scope>NUCLEOTIDE SEQUENCE [LARGE SCALE GENOMIC DNA]</scope>
    <source>
        <strain evidence="2 3">HHB12029</strain>
    </source>
</reference>
<dbReference type="Proteomes" id="UP000077266">
    <property type="component" value="Unassembled WGS sequence"/>
</dbReference>
<dbReference type="Pfam" id="PF20231">
    <property type="entry name" value="DUF6589"/>
    <property type="match status" value="1"/>
</dbReference>
<dbReference type="EMBL" id="KV426145">
    <property type="protein sequence ID" value="KZV86744.1"/>
    <property type="molecule type" value="Genomic_DNA"/>
</dbReference>
<sequence>MVIYDNINRRHQVWQAKLGQVWEQLNGTAPFVVLLSGGDAKHFDATPVEQARRENRRLALTTDALRDSIDFTHQRSIMANHVLLFLFSWVPSLSRHKERVYDTFRTTLAKRRIPPGRKTEIFPLGTSALNEATTAGTQDVINDIFIDQLGMKPEDVSAQLRLVGGDQLTVARIRGLQNYLASCPHGYAALKWIIPLVLVWHMGWADLARVISTHYGRNAAGDPSTFKHVNVLLKRRVKDEDRPDFYPALKLVSETLKADTLNCWM</sequence>
<evidence type="ECO:0000313" key="2">
    <source>
        <dbReference type="EMBL" id="KZV86744.1"/>
    </source>
</evidence>